<organism evidence="1 2">
    <name type="scientific">Macrostomum lignano</name>
    <dbReference type="NCBI Taxonomy" id="282301"/>
    <lineage>
        <taxon>Eukaryota</taxon>
        <taxon>Metazoa</taxon>
        <taxon>Spiralia</taxon>
        <taxon>Lophotrochozoa</taxon>
        <taxon>Platyhelminthes</taxon>
        <taxon>Rhabditophora</taxon>
        <taxon>Macrostomorpha</taxon>
        <taxon>Macrostomida</taxon>
        <taxon>Macrostomidae</taxon>
        <taxon>Macrostomum</taxon>
    </lineage>
</organism>
<reference evidence="2" key="1">
    <citation type="submission" date="2016-11" db="UniProtKB">
        <authorList>
            <consortium name="WormBaseParasite"/>
        </authorList>
    </citation>
    <scope>IDENTIFICATION</scope>
</reference>
<evidence type="ECO:0000313" key="1">
    <source>
        <dbReference type="Proteomes" id="UP000095280"/>
    </source>
</evidence>
<dbReference type="AlphaFoldDB" id="A0A1I8F8K3"/>
<dbReference type="Proteomes" id="UP000095280">
    <property type="component" value="Unplaced"/>
</dbReference>
<keyword evidence="1" id="KW-1185">Reference proteome</keyword>
<sequence length="368" mass="39400">MAKIGLRGELPHQLLHLPALSVSLFLLHPTIPLAASPAQLIMLQLFQPQQRLSWCSPRLGTPKFCLPWRPLVCDFFDRNLHLLRARHRLRFAKLTEQHGGRTPAEPVPLLPHRLGLRIRNVEPFISGPEPSKGAARPPKAPPKLPNLHIWLWPPSDAVGFEISGLAVTESVCSAGHCLASPRPLCIRQLRDRSALLPCKPLHSLRATAKTAAPCFAAASGAGSLRLGLLTGSLPASRPLPDLRGAGPWLHRCVPVSRVRLAQLRLFQAAQGQKGSPAAPPDRPPAGTESLAAVAQLGCASPAEFRQGWSAWPETCGPGAAALLYGGPPDCPGGASESERRSDPCSLMTTLMTVYSLTSPPSPKSPLSL</sequence>
<protein>
    <submittedName>
        <fullName evidence="2">cDNA</fullName>
    </submittedName>
</protein>
<accession>A0A1I8F8K3</accession>
<dbReference type="WBParaSite" id="maker-unitig_23291-snap-gene-0.2-mRNA-1">
    <property type="protein sequence ID" value="maker-unitig_23291-snap-gene-0.2-mRNA-1"/>
    <property type="gene ID" value="maker-unitig_23291-snap-gene-0.2"/>
</dbReference>
<name>A0A1I8F8K3_9PLAT</name>
<evidence type="ECO:0000313" key="2">
    <source>
        <dbReference type="WBParaSite" id="maker-unitig_23291-snap-gene-0.2-mRNA-1"/>
    </source>
</evidence>
<proteinExistence type="predicted"/>